<evidence type="ECO:0008006" key="5">
    <source>
        <dbReference type="Google" id="ProtNLM"/>
    </source>
</evidence>
<keyword evidence="4" id="KW-1185">Reference proteome</keyword>
<name>A0A1N6M321_9VIBR</name>
<organism evidence="2 3">
    <name type="scientific">Vibrio spartinae</name>
    <dbReference type="NCBI Taxonomy" id="1918945"/>
    <lineage>
        <taxon>Bacteria</taxon>
        <taxon>Pseudomonadati</taxon>
        <taxon>Pseudomonadota</taxon>
        <taxon>Gammaproteobacteria</taxon>
        <taxon>Vibrionales</taxon>
        <taxon>Vibrionaceae</taxon>
        <taxon>Vibrio</taxon>
    </lineage>
</organism>
<dbReference type="EMBL" id="CP046268">
    <property type="protein sequence ID" value="QMV14352.1"/>
    <property type="molecule type" value="Genomic_DNA"/>
</dbReference>
<sequence>MQSHSKILVWYKVASQQVVLGEAYQDMSDRLVSLWLDTPTENDLMSDLGYHISLFGDDGRKIADKAISMLTADQLLGKAQRLAEAGKTEARL</sequence>
<evidence type="ECO:0000313" key="1">
    <source>
        <dbReference type="EMBL" id="QMV14352.1"/>
    </source>
</evidence>
<evidence type="ECO:0000313" key="2">
    <source>
        <dbReference type="EMBL" id="SIO93831.1"/>
    </source>
</evidence>
<gene>
    <name evidence="2" type="ORF">VSP9026_01510</name>
    <name evidence="1" type="ORF">Vspart_01607</name>
</gene>
<dbReference type="EMBL" id="FSSB01000010">
    <property type="protein sequence ID" value="SIO93831.1"/>
    <property type="molecule type" value="Genomic_DNA"/>
</dbReference>
<evidence type="ECO:0000313" key="4">
    <source>
        <dbReference type="Proteomes" id="UP000515264"/>
    </source>
</evidence>
<protein>
    <recommendedName>
        <fullName evidence="5">30S ribosomal protein S6 modification protein</fullName>
    </recommendedName>
</protein>
<dbReference type="Proteomes" id="UP000515264">
    <property type="component" value="Chromosome 1"/>
</dbReference>
<evidence type="ECO:0000313" key="3">
    <source>
        <dbReference type="Proteomes" id="UP000184774"/>
    </source>
</evidence>
<dbReference type="RefSeq" id="WP_074372401.1">
    <property type="nucleotide sequence ID" value="NZ_AP024907.1"/>
</dbReference>
<dbReference type="OrthoDB" id="5879601at2"/>
<accession>A0A1N6M321</accession>
<reference evidence="2 3" key="1">
    <citation type="submission" date="2016-12" db="EMBL/GenBank/DDBJ databases">
        <authorList>
            <person name="Song W.-J."/>
            <person name="Kurnit D.M."/>
        </authorList>
    </citation>
    <scope>NUCLEOTIDE SEQUENCE [LARGE SCALE GENOMIC DNA]</scope>
    <source>
        <strain evidence="2 3">CECT 9026</strain>
    </source>
</reference>
<reference evidence="1" key="2">
    <citation type="submission" date="2019-11" db="EMBL/GenBank/DDBJ databases">
        <authorList>
            <person name="January G."/>
            <person name="Bunk B."/>
        </authorList>
    </citation>
    <scope>NUCLEOTIDE SEQUENCE</scope>
    <source>
        <strain evidence="1">3.6</strain>
    </source>
</reference>
<dbReference type="Proteomes" id="UP000184774">
    <property type="component" value="Unassembled WGS sequence"/>
</dbReference>
<reference evidence="1 4" key="3">
    <citation type="journal article" date="2020" name="J. Nat. Prod.">
        <title>Genomics-Metabolomics Profiling Disclosed Marine Vibrio spartinae 3.6 as a Producer of a New Branched Side Chain Prodigiosin.</title>
        <authorList>
            <person name="Vitale G.A."/>
            <person name="Sciarretta M."/>
            <person name="Palma Esposito F."/>
            <person name="January G.G."/>
            <person name="Giaccio M."/>
            <person name="Bunk B."/>
            <person name="Sproer C."/>
            <person name="Bajerski F."/>
            <person name="Power D."/>
            <person name="Festa C."/>
            <person name="Monti M.C."/>
            <person name="D'Auria M.V."/>
            <person name="de Pascale D."/>
        </authorList>
    </citation>
    <scope>NUCLEOTIDE SEQUENCE [LARGE SCALE GENOMIC DNA]</scope>
    <source>
        <strain evidence="1 4">3.6</strain>
    </source>
</reference>
<proteinExistence type="predicted"/>
<dbReference type="AlphaFoldDB" id="A0A1N6M321"/>